<dbReference type="Pfam" id="PF16870">
    <property type="entry name" value="OxoGdeHyase_C"/>
    <property type="match status" value="1"/>
</dbReference>
<dbReference type="Proteomes" id="UP000015351">
    <property type="component" value="Unassembled WGS sequence"/>
</dbReference>
<evidence type="ECO:0000256" key="6">
    <source>
        <dbReference type="ARBA" id="ARBA00013321"/>
    </source>
</evidence>
<dbReference type="InterPro" id="IPR011603">
    <property type="entry name" value="2oxoglutarate_DH_E1"/>
</dbReference>
<dbReference type="GO" id="GO:0004591">
    <property type="term" value="F:oxoglutarate dehydrogenase (succinyl-transferring) activity"/>
    <property type="evidence" value="ECO:0007669"/>
    <property type="project" value="UniProtKB-EC"/>
</dbReference>
<evidence type="ECO:0000313" key="14">
    <source>
        <dbReference type="Proteomes" id="UP000015351"/>
    </source>
</evidence>
<dbReference type="HOGENOM" id="CLU_004709_1_0_5"/>
<name>S9S5Y3_9RHOB</name>
<evidence type="ECO:0000256" key="11">
    <source>
        <dbReference type="SAM" id="MobiDB-lite"/>
    </source>
</evidence>
<keyword evidence="14" id="KW-1185">Reference proteome</keyword>
<dbReference type="Gene3D" id="3.40.50.12470">
    <property type="match status" value="1"/>
</dbReference>
<dbReference type="InterPro" id="IPR042179">
    <property type="entry name" value="KGD_C_sf"/>
</dbReference>
<dbReference type="NCBIfam" id="NF008907">
    <property type="entry name" value="PRK12270.1"/>
    <property type="match status" value="1"/>
</dbReference>
<dbReference type="OrthoDB" id="9759785at2"/>
<comment type="function">
    <text evidence="2">E1 component of the 2-oxoglutarate dehydrogenase (OGDH) complex which catalyzes the decarboxylation of 2-oxoglutarate, the first step in the conversion of 2-oxoglutarate to succinyl-CoA and CO(2).</text>
</comment>
<dbReference type="GO" id="GO:0006096">
    <property type="term" value="P:glycolytic process"/>
    <property type="evidence" value="ECO:0007669"/>
    <property type="project" value="UniProtKB-KW"/>
</dbReference>
<dbReference type="EMBL" id="AONI01000005">
    <property type="protein sequence ID" value="EPX81594.1"/>
    <property type="molecule type" value="Genomic_DNA"/>
</dbReference>
<comment type="similarity">
    <text evidence="3">Belongs to the alpha-ketoglutarate dehydrogenase family.</text>
</comment>
<evidence type="ECO:0000256" key="8">
    <source>
        <dbReference type="ARBA" id="ARBA00023052"/>
    </source>
</evidence>
<proteinExistence type="inferred from homology"/>
<keyword evidence="8" id="KW-0786">Thiamine pyrophosphate</keyword>
<evidence type="ECO:0000259" key="12">
    <source>
        <dbReference type="SMART" id="SM00861"/>
    </source>
</evidence>
<dbReference type="GO" id="GO:0005829">
    <property type="term" value="C:cytosol"/>
    <property type="evidence" value="ECO:0007669"/>
    <property type="project" value="TreeGrafter"/>
</dbReference>
<evidence type="ECO:0000313" key="13">
    <source>
        <dbReference type="EMBL" id="EPX81594.1"/>
    </source>
</evidence>
<evidence type="ECO:0000256" key="9">
    <source>
        <dbReference type="ARBA" id="ARBA00023152"/>
    </source>
</evidence>
<gene>
    <name evidence="13" type="ORF">thalar_00149</name>
</gene>
<dbReference type="Pfam" id="PF16078">
    <property type="entry name" value="2-oxogl_dehyd_N"/>
    <property type="match status" value="1"/>
</dbReference>
<dbReference type="InterPro" id="IPR032106">
    <property type="entry name" value="2-oxogl_dehyd_N"/>
</dbReference>
<dbReference type="PANTHER" id="PTHR23152:SF4">
    <property type="entry name" value="2-OXOADIPATE DEHYDROGENASE COMPLEX COMPONENT E1"/>
    <property type="match status" value="1"/>
</dbReference>
<dbReference type="InterPro" id="IPR005475">
    <property type="entry name" value="Transketolase-like_Pyr-bd"/>
</dbReference>
<accession>S9S5Y3</accession>
<dbReference type="CDD" id="cd02016">
    <property type="entry name" value="TPP_E1_OGDC_like"/>
    <property type="match status" value="1"/>
</dbReference>
<dbReference type="PIRSF" id="PIRSF000157">
    <property type="entry name" value="Oxoglu_dh_E1"/>
    <property type="match status" value="1"/>
</dbReference>
<evidence type="ECO:0000256" key="10">
    <source>
        <dbReference type="ARBA" id="ARBA00030680"/>
    </source>
</evidence>
<dbReference type="EC" id="1.2.4.2" evidence="5"/>
<comment type="subunit">
    <text evidence="4">Homodimer. Part of the 2-oxoglutarate dehydrogenase (OGDH) complex composed of E1 (2-oxoglutarate dehydrogenase), E2 (dihydrolipoamide succinyltransferase) and E3 (dihydrolipoamide dehydrogenase); the complex contains multiple copies of the three enzymatic components (E1, E2 and E3).</text>
</comment>
<dbReference type="STRING" id="1123360.thalar_00149"/>
<keyword evidence="9" id="KW-0324">Glycolysis</keyword>
<dbReference type="Gene3D" id="1.10.287.1150">
    <property type="entry name" value="TPP helical domain"/>
    <property type="match status" value="1"/>
</dbReference>
<dbReference type="InterPro" id="IPR029061">
    <property type="entry name" value="THDP-binding"/>
</dbReference>
<dbReference type="NCBIfam" id="NF006914">
    <property type="entry name" value="PRK09404.1"/>
    <property type="match status" value="1"/>
</dbReference>
<protein>
    <recommendedName>
        <fullName evidence="6">2-oxoglutarate dehydrogenase E1 component</fullName>
        <ecNumber evidence="5">1.2.4.2</ecNumber>
    </recommendedName>
    <alternativeName>
        <fullName evidence="10">Alpha-ketoglutarate dehydrogenase</fullName>
    </alternativeName>
</protein>
<reference evidence="14" key="1">
    <citation type="journal article" date="2013" name="Stand. Genomic Sci.">
        <title>Genome sequence of the Litoreibacter arenae type strain (DSM 19593(T)), a member of the Roseobacter clade isolated from sea sand.</title>
        <authorList>
            <person name="Riedel T."/>
            <person name="Fiebig A."/>
            <person name="Petersen J."/>
            <person name="Gronow S."/>
            <person name="Kyrpides N.C."/>
            <person name="Goker M."/>
            <person name="Klenk H.P."/>
        </authorList>
    </citation>
    <scope>NUCLEOTIDE SEQUENCE [LARGE SCALE GENOMIC DNA]</scope>
    <source>
        <strain evidence="14">DSM 19593</strain>
    </source>
</reference>
<dbReference type="GO" id="GO:0045252">
    <property type="term" value="C:oxoglutarate dehydrogenase complex"/>
    <property type="evidence" value="ECO:0007669"/>
    <property type="project" value="TreeGrafter"/>
</dbReference>
<dbReference type="InterPro" id="IPR001017">
    <property type="entry name" value="DH_E1"/>
</dbReference>
<dbReference type="Pfam" id="PF00676">
    <property type="entry name" value="E1_dh"/>
    <property type="match status" value="1"/>
</dbReference>
<dbReference type="FunFam" id="3.40.50.12470:FF:000003">
    <property type="entry name" value="2-oxoglutarate dehydrogenase E1 component"/>
    <property type="match status" value="1"/>
</dbReference>
<evidence type="ECO:0000256" key="5">
    <source>
        <dbReference type="ARBA" id="ARBA00012280"/>
    </source>
</evidence>
<dbReference type="PATRIC" id="fig|1123360.3.peg.149"/>
<dbReference type="AlphaFoldDB" id="S9S5Y3"/>
<dbReference type="Pfam" id="PF02779">
    <property type="entry name" value="Transket_pyr"/>
    <property type="match status" value="1"/>
</dbReference>
<dbReference type="Gene3D" id="3.40.50.970">
    <property type="match status" value="1"/>
</dbReference>
<dbReference type="InterPro" id="IPR031717">
    <property type="entry name" value="ODO-1/KGD_C"/>
</dbReference>
<dbReference type="NCBIfam" id="TIGR00239">
    <property type="entry name" value="2oxo_dh_E1"/>
    <property type="match status" value="1"/>
</dbReference>
<sequence length="984" mass="110312">MTEHSPNDQFHASSFMQGHNAEYLEQLYARYAKDPNAVDQGWQDFFKALGDADTDVTAEAAGPSWARADWPPQPNDDLTQALDGQWAEPEKAADKIKAKAAEKGVPVSDDQIKQAVLDSIRAIMIIRAYRIRGHLAADLDPLGMREITEHPELEPKNYGFTEADMDRPIFIDNVLGLETASMREIVAILKRTYCGTFALQFMHISDPEQAGWLKERIEGWDKEITFTQEGRKAILNKLVEAEGFEKFLHVKYMGTKRFGLDGGESLVPAMEQIIKRGGSLGVKDIVIGMPHRGRLSVLANVMSKPYKAIFNEFQGGSFKPEDVDGSGDVKYHLGASSDRTFDGNEVHLSLTANPSHLEAVNPVVLGKARAKQDQNNDPDRTTVMPILLHGDAAFAGQGVVAEGFGLSGLKGHKTGGTMHIVVNNQIGFTTAPHFSRSSPYPTDIALMVEAPIFHVNGDDPEAVVHAAKIATEFRQKFHKDVVIDIICYRRFGHNEGDEPMFTNPLMYKKIKQQKTTLTLYTERLVRDGLIPEGEIDDMKETFQNHLSEEFEAGKDYKPNKADWLDGKWSHLDRRAEDDYQRGQTSISKETFDQVGRALTKAPDGFPLHKTVGRLLETKAEMFKSGEGFDWATGEALAFGSLLTEGYPVRLSGQDSTRGTFSQRHSGLINQDTEERYYPLNHIREGQSHYEVIDSMLSEYAVLGFEYGYSLAEPNALVLWEAQFGDFANGAQIMFDQFISSGESKWLRMSGLVCLLPHGYEGQGPEHSSARLERFLTMCGGDNWIVANCTTPANYFHILRRQLHRDFRKPLILMTPKSLLRHKLAVSKAEEFQDGSSFHRVLWDDAQHGNSDTELVSDDKIKRVVMCSGKVYFDLLEERDARGIDDIYLMRFEQFYPFPAISAVGELERFKNAEMVWCQEEPKNQGGWTFMEPNIEWVLTRIKAKHTRPTYIGRAAAASPATGLASQHKAQQAALVNDALTLEGN</sequence>
<dbReference type="Gene3D" id="3.40.50.11610">
    <property type="entry name" value="Multifunctional 2-oxoglutarate metabolism enzyme, C-terminal domain"/>
    <property type="match status" value="1"/>
</dbReference>
<dbReference type="RefSeq" id="WP_021101093.1">
    <property type="nucleotide sequence ID" value="NZ_KE557310.1"/>
</dbReference>
<evidence type="ECO:0000256" key="3">
    <source>
        <dbReference type="ARBA" id="ARBA00006936"/>
    </source>
</evidence>
<dbReference type="GO" id="GO:0030976">
    <property type="term" value="F:thiamine pyrophosphate binding"/>
    <property type="evidence" value="ECO:0007669"/>
    <property type="project" value="InterPro"/>
</dbReference>
<keyword evidence="7 13" id="KW-0560">Oxidoreductase</keyword>
<dbReference type="GO" id="GO:0006099">
    <property type="term" value="P:tricarboxylic acid cycle"/>
    <property type="evidence" value="ECO:0007669"/>
    <property type="project" value="TreeGrafter"/>
</dbReference>
<dbReference type="eggNOG" id="COG0567">
    <property type="taxonomic scope" value="Bacteria"/>
</dbReference>
<dbReference type="SMART" id="SM00861">
    <property type="entry name" value="Transket_pyr"/>
    <property type="match status" value="1"/>
</dbReference>
<organism evidence="13 14">
    <name type="scientific">Litoreibacter arenae DSM 19593</name>
    <dbReference type="NCBI Taxonomy" id="1123360"/>
    <lineage>
        <taxon>Bacteria</taxon>
        <taxon>Pseudomonadati</taxon>
        <taxon>Pseudomonadota</taxon>
        <taxon>Alphaproteobacteria</taxon>
        <taxon>Rhodobacterales</taxon>
        <taxon>Roseobacteraceae</taxon>
        <taxon>Litoreibacter</taxon>
    </lineage>
</organism>
<evidence type="ECO:0000256" key="2">
    <source>
        <dbReference type="ARBA" id="ARBA00003906"/>
    </source>
</evidence>
<comment type="cofactor">
    <cofactor evidence="1">
        <name>thiamine diphosphate</name>
        <dbReference type="ChEBI" id="CHEBI:58937"/>
    </cofactor>
</comment>
<feature type="region of interest" description="Disordered" evidence="11">
    <location>
        <begin position="58"/>
        <end position="80"/>
    </location>
</feature>
<dbReference type="PANTHER" id="PTHR23152">
    <property type="entry name" value="2-OXOGLUTARATE DEHYDROGENASE"/>
    <property type="match status" value="1"/>
</dbReference>
<feature type="domain" description="Transketolase-like pyrimidine-binding" evidence="12">
    <location>
        <begin position="628"/>
        <end position="821"/>
    </location>
</feature>
<dbReference type="SUPFAM" id="SSF52518">
    <property type="entry name" value="Thiamin diphosphate-binding fold (THDP-binding)"/>
    <property type="match status" value="2"/>
</dbReference>
<evidence type="ECO:0000256" key="4">
    <source>
        <dbReference type="ARBA" id="ARBA00011301"/>
    </source>
</evidence>
<evidence type="ECO:0000256" key="1">
    <source>
        <dbReference type="ARBA" id="ARBA00001964"/>
    </source>
</evidence>
<evidence type="ECO:0000256" key="7">
    <source>
        <dbReference type="ARBA" id="ARBA00023002"/>
    </source>
</evidence>
<comment type="caution">
    <text evidence="13">The sequence shown here is derived from an EMBL/GenBank/DDBJ whole genome shotgun (WGS) entry which is preliminary data.</text>
</comment>